<organism evidence="2 3">
    <name type="scientific">Ignisphaera aggregans (strain DSM 17230 / JCM 13409 / AQ1.S1)</name>
    <dbReference type="NCBI Taxonomy" id="583356"/>
    <lineage>
        <taxon>Archaea</taxon>
        <taxon>Thermoproteota</taxon>
        <taxon>Thermoprotei</taxon>
        <taxon>Desulfurococcales</taxon>
        <taxon>Desulfurococcaceae</taxon>
        <taxon>Ignisphaera</taxon>
    </lineage>
</organism>
<accession>E0ST24</accession>
<keyword evidence="3" id="KW-1185">Reference proteome</keyword>
<name>E0ST24_IGNAA</name>
<dbReference type="PANTHER" id="PTHR43196">
    <property type="entry name" value="SULFATE ADENYLYLTRANSFERASE SUBUNIT 2"/>
    <property type="match status" value="1"/>
</dbReference>
<dbReference type="InterPro" id="IPR050128">
    <property type="entry name" value="Sulfate_adenylyltrnsfr_sub2"/>
</dbReference>
<dbReference type="CDD" id="cd23947">
    <property type="entry name" value="PAPS_reductase-like_YbdN"/>
    <property type="match status" value="1"/>
</dbReference>
<gene>
    <name evidence="2" type="ordered locus">Igag_1892</name>
</gene>
<dbReference type="Gene3D" id="3.40.50.620">
    <property type="entry name" value="HUPs"/>
    <property type="match status" value="1"/>
</dbReference>
<dbReference type="BioCyc" id="IAGG583356:GHAH-1881-MONOMER"/>
<dbReference type="GO" id="GO:0016491">
    <property type="term" value="F:oxidoreductase activity"/>
    <property type="evidence" value="ECO:0007669"/>
    <property type="project" value="UniProtKB-ARBA"/>
</dbReference>
<dbReference type="InterPro" id="IPR017900">
    <property type="entry name" value="4Fe4S_Fe_S_CS"/>
</dbReference>
<dbReference type="InterPro" id="IPR002500">
    <property type="entry name" value="PAPS_reduct_dom"/>
</dbReference>
<dbReference type="Pfam" id="PF12838">
    <property type="entry name" value="Fer4_7"/>
    <property type="match status" value="1"/>
</dbReference>
<dbReference type="Gene3D" id="3.30.70.20">
    <property type="match status" value="1"/>
</dbReference>
<dbReference type="SUPFAM" id="SSF54862">
    <property type="entry name" value="4Fe-4S ferredoxins"/>
    <property type="match status" value="1"/>
</dbReference>
<dbReference type="Pfam" id="PF01507">
    <property type="entry name" value="PAPS_reduct"/>
    <property type="match status" value="1"/>
</dbReference>
<evidence type="ECO:0000259" key="1">
    <source>
        <dbReference type="PROSITE" id="PS51379"/>
    </source>
</evidence>
<dbReference type="SUPFAM" id="SSF52402">
    <property type="entry name" value="Adenine nucleotide alpha hydrolases-like"/>
    <property type="match status" value="1"/>
</dbReference>
<dbReference type="STRING" id="583356.Igag_1892"/>
<dbReference type="PROSITE" id="PS51379">
    <property type="entry name" value="4FE4S_FER_2"/>
    <property type="match status" value="2"/>
</dbReference>
<dbReference type="PANTHER" id="PTHR43196:SF2">
    <property type="entry name" value="PHOSPHOADENOSINE PHOSPHOSULFATE REDUCTASE"/>
    <property type="match status" value="1"/>
</dbReference>
<feature type="domain" description="4Fe-4S ferredoxin-type" evidence="1">
    <location>
        <begin position="570"/>
        <end position="599"/>
    </location>
</feature>
<dbReference type="AlphaFoldDB" id="E0ST24"/>
<protein>
    <submittedName>
        <fullName evidence="2">Phosphoadenosine phosphosulfate reductase</fullName>
    </submittedName>
</protein>
<dbReference type="PROSITE" id="PS00198">
    <property type="entry name" value="4FE4S_FER_1"/>
    <property type="match status" value="2"/>
</dbReference>
<dbReference type="InterPro" id="IPR017896">
    <property type="entry name" value="4Fe4S_Fe-S-bd"/>
</dbReference>
<reference evidence="2 3" key="1">
    <citation type="journal article" date="2010" name="Stand. Genomic Sci.">
        <title>Complete genome sequence of Ignisphaera aggregans type strain (AQ1.S1).</title>
        <authorList>
            <person name="Goker M."/>
            <person name="Held B."/>
            <person name="Lapidus A."/>
            <person name="Nolan M."/>
            <person name="Spring S."/>
            <person name="Yasawong M."/>
            <person name="Lucas S."/>
            <person name="Glavina Del Rio T."/>
            <person name="Tice H."/>
            <person name="Cheng J.F."/>
            <person name="Goodwin L."/>
            <person name="Tapia R."/>
            <person name="Pitluck S."/>
            <person name="Liolios K."/>
            <person name="Ivanova N."/>
            <person name="Mavromatis K."/>
            <person name="Mikhailova N."/>
            <person name="Pati A."/>
            <person name="Chen A."/>
            <person name="Palaniappan K."/>
            <person name="Brambilla E."/>
            <person name="Land M."/>
            <person name="Hauser L."/>
            <person name="Chang Y.J."/>
            <person name="Jeffries C.D."/>
            <person name="Brettin T."/>
            <person name="Detter J.C."/>
            <person name="Han C."/>
            <person name="Rohde M."/>
            <person name="Sikorski J."/>
            <person name="Woyke T."/>
            <person name="Bristow J."/>
            <person name="Eisen J.A."/>
            <person name="Markowitz V."/>
            <person name="Hugenholtz P."/>
            <person name="Kyrpides N.C."/>
            <person name="Klenk H.P."/>
        </authorList>
    </citation>
    <scope>NUCLEOTIDE SEQUENCE [LARGE SCALE GENOMIC DNA]</scope>
    <source>
        <strain evidence="3">DSM 17230 / JCM 13409 / AQ1.S1</strain>
    </source>
</reference>
<evidence type="ECO:0000313" key="3">
    <source>
        <dbReference type="Proteomes" id="UP000001304"/>
    </source>
</evidence>
<dbReference type="EMBL" id="CP002098">
    <property type="protein sequence ID" value="ADM28685.1"/>
    <property type="molecule type" value="Genomic_DNA"/>
</dbReference>
<feature type="domain" description="4Fe-4S ferredoxin-type" evidence="1">
    <location>
        <begin position="603"/>
        <end position="633"/>
    </location>
</feature>
<dbReference type="KEGG" id="iag:Igag_1892"/>
<dbReference type="InterPro" id="IPR014729">
    <property type="entry name" value="Rossmann-like_a/b/a_fold"/>
</dbReference>
<proteinExistence type="predicted"/>
<dbReference type="HOGENOM" id="CLU_026622_0_0_2"/>
<evidence type="ECO:0000313" key="2">
    <source>
        <dbReference type="EMBL" id="ADM28685.1"/>
    </source>
</evidence>
<dbReference type="Proteomes" id="UP000001304">
    <property type="component" value="Chromosome"/>
</dbReference>
<sequence>MPRRIYWPKIKKVYWCYNCNIPLMTPTCPICGGNAYRVPLTDPGDARLAHEKDILLLEKAYFYEFNTYKGLKELKGKSVILLNKAPYYDEMKEVVVDGVQIGRLYYEPLLRTWRFRVSRIGAFRILEADRDIIEKVIVHKKRLSHLAVIRTDKEFRYGQQVLLMNTNGDIVGLGYSKGGNKIIVHSWWGDIPLSNPMIYGSRTSTLDDVLRAHEEYMHILEAQSKKFIAVTHDKISKPVIASFSGGKDSLVAMHLAISIGIDLDIMFNNTGIELPETIETVYNVAKMYGLDIIEADAGNRFWEGVYKLGIPGRDYRWCCKICKLAPLAKVVKNLWSDGALNIVGQRAYESIDRARSPRIWRLRWAPQLLNMSPINNWSQFEVWLYIYKHKLTSVVNPLYFMGYERIGCFMCPASTLAELELVSQTHHELWSKWLEALNYWANRLNKPKEWIEYGLWRWNGPARYRTMIARRLSIVDKIDNWYETFWYMASPPINEVERNGNIIKIVYRDPISLEAIADQLSIIRPSKYSFNFRENKAILEFNNLIVTIDNNTIYSKINNENDIEIIIDIVKLYHRWKLCLGCRSCEYNCPKNVFKVDEKNGIRRPRVSNPRECLGCKFCLYNCPISDMYIEHIIAPLIMNDYEAWRRETRVHHDEILDRIRAYVKANIKIENRSVENRYLDEDKLDINAFLNL</sequence>